<reference evidence="1" key="2">
    <citation type="submission" date="2024-01" db="EMBL/GenBank/DDBJ databases">
        <title>Comparative genomics of Cryptococcus and Kwoniella reveals pathogenesis evolution and contrasting modes of karyotype evolution via chromosome fusion or intercentromeric recombination.</title>
        <authorList>
            <person name="Coelho M.A."/>
            <person name="David-Palma M."/>
            <person name="Shea T."/>
            <person name="Bowers K."/>
            <person name="McGinley-Smith S."/>
            <person name="Mohammad A.W."/>
            <person name="Gnirke A."/>
            <person name="Yurkov A.M."/>
            <person name="Nowrousian M."/>
            <person name="Sun S."/>
            <person name="Cuomo C.A."/>
            <person name="Heitman J."/>
        </authorList>
    </citation>
    <scope>NUCLEOTIDE SEQUENCE</scope>
    <source>
        <strain evidence="1">CBS 12478</strain>
    </source>
</reference>
<dbReference type="KEGG" id="ksn:43590597"/>
<evidence type="ECO:0000313" key="1">
    <source>
        <dbReference type="EMBL" id="WWD16886.1"/>
    </source>
</evidence>
<gene>
    <name evidence="1" type="ORF">CI109_101318</name>
</gene>
<dbReference type="RefSeq" id="XP_031859274.1">
    <property type="nucleotide sequence ID" value="XM_032006439.1"/>
</dbReference>
<accession>A0A5M6BU11</accession>
<sequence>MQVALPSPRHRQPKPLYLTFPSRKYLPASIFQIVLDILHDDGALGTIACVQRCSKALYTITTPPLYRTLTLTEDIVDKLFDPFVNGLDGESGLLLFQPITQADKDGLGFSLMPRGGDVALPSIDYPDADEPRYMGLRVNSACVKRIVIAWEVDWLDWEDDEQEDLRTFDSLTDMFKKWTRQEWFQNVNALCFESDVYENVNESSWRLGPITELVAKSCTPQFACTHQDPGTRASYILKHFPTIHTMIIHQVGEFPAHISTSTLPNLRISCPITRSDDFLSAITGNTCYVLVKSENSDESRIKEWELYPGDLTKKQIKRLCGMADNKLPEQLAFSVNYCDDLVLRIIHGDRAKRAPPCQACQNPV</sequence>
<dbReference type="Proteomes" id="UP000322225">
    <property type="component" value="Chromosome 2"/>
</dbReference>
<dbReference type="AlphaFoldDB" id="A0A5M6BU11"/>
<name>A0A5M6BU11_9TREE</name>
<proteinExistence type="predicted"/>
<reference evidence="1" key="1">
    <citation type="submission" date="2017-08" db="EMBL/GenBank/DDBJ databases">
        <authorList>
            <person name="Cuomo C."/>
            <person name="Billmyre B."/>
            <person name="Heitman J."/>
        </authorList>
    </citation>
    <scope>NUCLEOTIDE SEQUENCE</scope>
    <source>
        <strain evidence="1">CBS 12478</strain>
    </source>
</reference>
<dbReference type="GeneID" id="43590597"/>
<evidence type="ECO:0000313" key="2">
    <source>
        <dbReference type="Proteomes" id="UP000322225"/>
    </source>
</evidence>
<keyword evidence="2" id="KW-1185">Reference proteome</keyword>
<dbReference type="EMBL" id="CP144052">
    <property type="protein sequence ID" value="WWD16886.1"/>
    <property type="molecule type" value="Genomic_DNA"/>
</dbReference>
<organism evidence="1 2">
    <name type="scientific">Kwoniella shandongensis</name>
    <dbReference type="NCBI Taxonomy" id="1734106"/>
    <lineage>
        <taxon>Eukaryota</taxon>
        <taxon>Fungi</taxon>
        <taxon>Dikarya</taxon>
        <taxon>Basidiomycota</taxon>
        <taxon>Agaricomycotina</taxon>
        <taxon>Tremellomycetes</taxon>
        <taxon>Tremellales</taxon>
        <taxon>Cryptococcaceae</taxon>
        <taxon>Kwoniella</taxon>
    </lineage>
</organism>
<protein>
    <submittedName>
        <fullName evidence="1">Uncharacterized protein</fullName>
    </submittedName>
</protein>